<comment type="caution">
    <text evidence="16">The sequence shown here is derived from an EMBL/GenBank/DDBJ whole genome shotgun (WGS) entry which is preliminary data.</text>
</comment>
<evidence type="ECO:0000313" key="16">
    <source>
        <dbReference type="EMBL" id="KAG5659229.1"/>
    </source>
</evidence>
<feature type="compositionally biased region" description="Low complexity" evidence="13">
    <location>
        <begin position="595"/>
        <end position="606"/>
    </location>
</feature>
<protein>
    <recommendedName>
        <fullName evidence="5">Saccharopine dehydrogenase [NAD(+), L-lysine-forming]</fullName>
        <ecNumber evidence="4">1.5.1.7</ecNumber>
    </recommendedName>
    <alternativeName>
        <fullName evidence="11">Lysine--2-oxoglutarate reductase</fullName>
    </alternativeName>
</protein>
<dbReference type="EC" id="1.5.1.7" evidence="4"/>
<evidence type="ECO:0000256" key="13">
    <source>
        <dbReference type="SAM" id="MobiDB-lite"/>
    </source>
</evidence>
<reference evidence="16" key="1">
    <citation type="submission" date="2021-04" db="EMBL/GenBank/DDBJ databases">
        <title>Draft genome of Fusarium avenaceum strain F156N33, isolated from an atmospheric sample in Virginia.</title>
        <authorList>
            <person name="Yang S."/>
            <person name="Vinatzer B.A."/>
            <person name="Coleman J."/>
        </authorList>
    </citation>
    <scope>NUCLEOTIDE SEQUENCE</scope>
    <source>
        <strain evidence="16">F156N33</strain>
    </source>
</reference>
<dbReference type="Pfam" id="PF00106">
    <property type="entry name" value="adh_short"/>
    <property type="match status" value="1"/>
</dbReference>
<evidence type="ECO:0000256" key="10">
    <source>
        <dbReference type="ARBA" id="ARBA00023157"/>
    </source>
</evidence>
<evidence type="ECO:0000256" key="3">
    <source>
        <dbReference type="ARBA" id="ARBA00011245"/>
    </source>
</evidence>
<evidence type="ECO:0000256" key="6">
    <source>
        <dbReference type="ARBA" id="ARBA00022605"/>
    </source>
</evidence>
<evidence type="ECO:0000256" key="11">
    <source>
        <dbReference type="ARBA" id="ARBA00033228"/>
    </source>
</evidence>
<dbReference type="GO" id="GO:0019878">
    <property type="term" value="P:lysine biosynthetic process via aminoadipic acid"/>
    <property type="evidence" value="ECO:0007669"/>
    <property type="project" value="TreeGrafter"/>
</dbReference>
<dbReference type="Proteomes" id="UP000782241">
    <property type="component" value="Unassembled WGS sequence"/>
</dbReference>
<dbReference type="PANTHER" id="PTHR11133">
    <property type="entry name" value="SACCHAROPINE DEHYDROGENASE"/>
    <property type="match status" value="1"/>
</dbReference>
<dbReference type="InterPro" id="IPR002347">
    <property type="entry name" value="SDR_fam"/>
</dbReference>
<dbReference type="GO" id="GO:0004754">
    <property type="term" value="F:saccharopine dehydrogenase (NAD+, L-lysine-forming) activity"/>
    <property type="evidence" value="ECO:0007669"/>
    <property type="project" value="UniProtKB-EC"/>
</dbReference>
<accession>A0A9P7GYM6</accession>
<keyword evidence="9" id="KW-0457">Lysine biosynthesis</keyword>
<dbReference type="FunFam" id="3.40.50.720:FF:000217">
    <property type="entry name" value="Saccharopine dehydrogenase [NAD(+), L-lysine-forming]"/>
    <property type="match status" value="1"/>
</dbReference>
<comment type="subunit">
    <text evidence="3">Monomer.</text>
</comment>
<comment type="catalytic activity">
    <reaction evidence="12">
        <text>L-saccharopine + NAD(+) + H2O = L-lysine + 2-oxoglutarate + NADH + H(+)</text>
        <dbReference type="Rhea" id="RHEA:12440"/>
        <dbReference type="ChEBI" id="CHEBI:15377"/>
        <dbReference type="ChEBI" id="CHEBI:15378"/>
        <dbReference type="ChEBI" id="CHEBI:16810"/>
        <dbReference type="ChEBI" id="CHEBI:32551"/>
        <dbReference type="ChEBI" id="CHEBI:57540"/>
        <dbReference type="ChEBI" id="CHEBI:57945"/>
        <dbReference type="ChEBI" id="CHEBI:57951"/>
        <dbReference type="EC" id="1.5.1.7"/>
    </reaction>
</comment>
<feature type="compositionally biased region" description="Polar residues" evidence="13">
    <location>
        <begin position="421"/>
        <end position="440"/>
    </location>
</feature>
<dbReference type="InterPro" id="IPR036291">
    <property type="entry name" value="NAD(P)-bd_dom_sf"/>
</dbReference>
<comment type="similarity">
    <text evidence="2">Belongs to the AlaDH/PNT family.</text>
</comment>
<feature type="compositionally biased region" description="Low complexity" evidence="13">
    <location>
        <begin position="403"/>
        <end position="417"/>
    </location>
</feature>
<dbReference type="Gene3D" id="3.40.50.720">
    <property type="entry name" value="NAD(P)-binding Rossmann-like Domain"/>
    <property type="match status" value="2"/>
</dbReference>
<dbReference type="SUPFAM" id="SSF51735">
    <property type="entry name" value="NAD(P)-binding Rossmann-fold domains"/>
    <property type="match status" value="2"/>
</dbReference>
<evidence type="ECO:0000256" key="2">
    <source>
        <dbReference type="ARBA" id="ARBA00005689"/>
    </source>
</evidence>
<evidence type="ECO:0000256" key="9">
    <source>
        <dbReference type="ARBA" id="ARBA00023154"/>
    </source>
</evidence>
<keyword evidence="8" id="KW-0520">NAD</keyword>
<feature type="compositionally biased region" description="Low complexity" evidence="13">
    <location>
        <begin position="614"/>
        <end position="628"/>
    </location>
</feature>
<dbReference type="CDD" id="cd12188">
    <property type="entry name" value="SDH"/>
    <property type="match status" value="1"/>
</dbReference>
<gene>
    <name evidence="16" type="ORF">KAF25_000431</name>
</gene>
<feature type="compositionally biased region" description="Polar residues" evidence="13">
    <location>
        <begin position="392"/>
        <end position="401"/>
    </location>
</feature>
<evidence type="ECO:0000256" key="7">
    <source>
        <dbReference type="ARBA" id="ARBA00023002"/>
    </source>
</evidence>
<dbReference type="InterPro" id="IPR007698">
    <property type="entry name" value="AlaDH/PNT_NAD(H)-bd"/>
</dbReference>
<dbReference type="SMART" id="SM01003">
    <property type="entry name" value="AlaDh_PNT_N"/>
    <property type="match status" value="1"/>
</dbReference>
<name>A0A9P7GYM6_9HYPO</name>
<keyword evidence="6" id="KW-0028">Amino-acid biosynthesis</keyword>
<feature type="compositionally biased region" description="Polar residues" evidence="13">
    <location>
        <begin position="634"/>
        <end position="644"/>
    </location>
</feature>
<dbReference type="GO" id="GO:0005737">
    <property type="term" value="C:cytoplasm"/>
    <property type="evidence" value="ECO:0007669"/>
    <property type="project" value="TreeGrafter"/>
</dbReference>
<evidence type="ECO:0000256" key="4">
    <source>
        <dbReference type="ARBA" id="ARBA00012847"/>
    </source>
</evidence>
<feature type="region of interest" description="Disordered" evidence="13">
    <location>
        <begin position="593"/>
        <end position="714"/>
    </location>
</feature>
<evidence type="ECO:0000256" key="12">
    <source>
        <dbReference type="ARBA" id="ARBA00047860"/>
    </source>
</evidence>
<feature type="region of interest" description="Disordered" evidence="13">
    <location>
        <begin position="390"/>
        <end position="456"/>
    </location>
</feature>
<dbReference type="Pfam" id="PF05222">
    <property type="entry name" value="AlaDh_PNT_N"/>
    <property type="match status" value="1"/>
</dbReference>
<evidence type="ECO:0000256" key="8">
    <source>
        <dbReference type="ARBA" id="ARBA00023027"/>
    </source>
</evidence>
<dbReference type="InterPro" id="IPR027281">
    <property type="entry name" value="Lys1"/>
</dbReference>
<dbReference type="EMBL" id="JAGPUO010000012">
    <property type="protein sequence ID" value="KAG5659229.1"/>
    <property type="molecule type" value="Genomic_DNA"/>
</dbReference>
<dbReference type="SUPFAM" id="SSF52283">
    <property type="entry name" value="Formate/glycerate dehydrogenase catalytic domain-like"/>
    <property type="match status" value="1"/>
</dbReference>
<evidence type="ECO:0000259" key="15">
    <source>
        <dbReference type="SMART" id="SM01003"/>
    </source>
</evidence>
<dbReference type="SMART" id="SM01002">
    <property type="entry name" value="AlaDh_PNT_C"/>
    <property type="match status" value="1"/>
</dbReference>
<dbReference type="PANTHER" id="PTHR11133:SF23">
    <property type="entry name" value="SACCHAROPINE DEHYDROGENASE [NAD(+), L-LYSINE-FORMING]"/>
    <property type="match status" value="1"/>
</dbReference>
<dbReference type="AlphaFoldDB" id="A0A9P7GYM6"/>
<keyword evidence="17" id="KW-1185">Reference proteome</keyword>
<keyword evidence="10" id="KW-1015">Disulfide bond</keyword>
<evidence type="ECO:0000259" key="14">
    <source>
        <dbReference type="SMART" id="SM01002"/>
    </source>
</evidence>
<proteinExistence type="inferred from homology"/>
<feature type="domain" description="Alanine dehydrogenase/pyridine nucleotide transhydrogenase NAD(H)-binding" evidence="14">
    <location>
        <begin position="193"/>
        <end position="331"/>
    </location>
</feature>
<evidence type="ECO:0000313" key="17">
    <source>
        <dbReference type="Proteomes" id="UP000782241"/>
    </source>
</evidence>
<comment type="pathway">
    <text evidence="1">Amino-acid biosynthesis; L-lysine biosynthesis via AAA pathway; L-lysine from L-alpha-aminoadipate (fungal route): step 3/3.</text>
</comment>
<evidence type="ECO:0000256" key="5">
    <source>
        <dbReference type="ARBA" id="ARBA00021221"/>
    </source>
</evidence>
<sequence length="1078" mass="118931">MSEYPHILLRAEEKPLEHRSFSPSVIKTLVDAGYPVSVERSSTDPKFKRIFEDSEYEKAGARLVNEGTWPQAEPKTLILGLKEIPEDDFPLKNDHISFAHCYKNQGGWQKVLGRFPQGGSVLYDLEFLVDEQGRRVSAFGFHAGFAGAALGIKTLAHQLQDPSSKLPSVETFTEGRGYYMNEDELVNQIREDLTKAEKSLGRKPTALVLGALGRCGKGAVDLFLKAGMPDENITRWDLNETKDRDGPYEEIAKADIFLNAIYLSKPIPPFINQELLAKSGRNLAVVIDVSCDTTNPHNPIPIYSINTTFEEPTVPVEIKDDQNSLPLSVISIDHLPSMLPREASEAFSEGLKESLLTLKDRKTSRVWADAEKLFNEKVAELPDSCVDAMTASPESQASSPMDETPGAGEASAASSPEPTEKSQPADSPSVAQPEMHQSQPPRDAQSPEATGSPEVAQPTPVIEAPQQAQGVQQPQGAQHPQMVHYYPVVYYPHLNPDVPPPPAHHFYQVVYYPHPPPHHHYPVAYYPQPDPVMPHPHHQQPPYMGYPHPHVPHPPHHMAQAPMAHPMMAHLEHMVYAPHPHVPQPPFPHPPPMVQPTYPAQASGGVPVPPVAQPPQAARRVQPGPRRVYPVSRVASQPAPSTPRSPLFTPEGTPAPQTVASTPAPESIESTSTPDPAVRTRTEATATSDMGPPSKRRRGPKPKPLSERKLLRTTPIVRKENTYSKKKKEEVIMWMVHNRVERLGEMVPPSTLDAEYHFKIPRSTIAGWKKAIEGLEILIGFKGKYCMSSILRTIVATGTSSGIGLEAIKQLLEQSQPYRVLLGARNTERAQKSYDELKYDRSLDEVAILPLELNDLKSVKSFAEKTLERLGQEKIDYLLLNAGASGDTNTKSGPHGSPWCEAHVVNHLSQHYLVHLLREKLVESKSRIVFVSSGAVRTVSDPSKLDEELKAGSGVSGHPIYCKTKFTGLLGAHWWRRQLAGTNDVVAVSPGLIPGTGLAKQMGIQASMPDAKSIPEGAQSVLAALTRSDFPEDRDRIFLTSWGEWWEKSVIETSTDKELQDKWCPSKEEIESEAGISA</sequence>
<keyword evidence="7" id="KW-0560">Oxidoreductase</keyword>
<feature type="domain" description="Alanine dehydrogenase/pyridine nucleotide transhydrogenase N-terminal" evidence="15">
    <location>
        <begin position="8"/>
        <end position="146"/>
    </location>
</feature>
<evidence type="ECO:0000256" key="1">
    <source>
        <dbReference type="ARBA" id="ARBA00004884"/>
    </source>
</evidence>
<dbReference type="InterPro" id="IPR051168">
    <property type="entry name" value="AASS"/>
</dbReference>
<organism evidence="16 17">
    <name type="scientific">Fusarium avenaceum</name>
    <dbReference type="NCBI Taxonomy" id="40199"/>
    <lineage>
        <taxon>Eukaryota</taxon>
        <taxon>Fungi</taxon>
        <taxon>Dikarya</taxon>
        <taxon>Ascomycota</taxon>
        <taxon>Pezizomycotina</taxon>
        <taxon>Sordariomycetes</taxon>
        <taxon>Hypocreomycetidae</taxon>
        <taxon>Hypocreales</taxon>
        <taxon>Nectriaceae</taxon>
        <taxon>Fusarium</taxon>
        <taxon>Fusarium tricinctum species complex</taxon>
    </lineage>
</organism>
<dbReference type="InterPro" id="IPR007886">
    <property type="entry name" value="AlaDH/PNT_N"/>
</dbReference>